<name>A0ABT9Q664_9ACTN</name>
<proteinExistence type="predicted"/>
<evidence type="ECO:0000313" key="2">
    <source>
        <dbReference type="EMBL" id="MDP9842236.1"/>
    </source>
</evidence>
<evidence type="ECO:0000313" key="3">
    <source>
        <dbReference type="Proteomes" id="UP001225356"/>
    </source>
</evidence>
<dbReference type="InterPro" id="IPR032716">
    <property type="entry name" value="ACC_epsilon"/>
</dbReference>
<accession>A0ABT9Q664</accession>
<organism evidence="2 3">
    <name type="scientific">Streptosporangium lutulentum</name>
    <dbReference type="NCBI Taxonomy" id="1461250"/>
    <lineage>
        <taxon>Bacteria</taxon>
        <taxon>Bacillati</taxon>
        <taxon>Actinomycetota</taxon>
        <taxon>Actinomycetes</taxon>
        <taxon>Streptosporangiales</taxon>
        <taxon>Streptosporangiaceae</taxon>
        <taxon>Streptosporangium</taxon>
    </lineage>
</organism>
<dbReference type="EMBL" id="JAUSQU010000001">
    <property type="protein sequence ID" value="MDP9842236.1"/>
    <property type="molecule type" value="Genomic_DNA"/>
</dbReference>
<dbReference type="Pfam" id="PF13822">
    <property type="entry name" value="ACC_epsilon"/>
    <property type="match status" value="1"/>
</dbReference>
<reference evidence="2 3" key="1">
    <citation type="submission" date="2023-07" db="EMBL/GenBank/DDBJ databases">
        <title>Sequencing the genomes of 1000 actinobacteria strains.</title>
        <authorList>
            <person name="Klenk H.-P."/>
        </authorList>
    </citation>
    <scope>NUCLEOTIDE SEQUENCE [LARGE SCALE GENOMIC DNA]</scope>
    <source>
        <strain evidence="2 3">DSM 46740</strain>
    </source>
</reference>
<evidence type="ECO:0000256" key="1">
    <source>
        <dbReference type="SAM" id="MobiDB-lite"/>
    </source>
</evidence>
<feature type="region of interest" description="Disordered" evidence="1">
    <location>
        <begin position="58"/>
        <end position="81"/>
    </location>
</feature>
<evidence type="ECO:0008006" key="4">
    <source>
        <dbReference type="Google" id="ProtNLM"/>
    </source>
</evidence>
<comment type="caution">
    <text evidence="2">The sequence shown here is derived from an EMBL/GenBank/DDBJ whole genome shotgun (WGS) entry which is preliminary data.</text>
</comment>
<dbReference type="Proteomes" id="UP001225356">
    <property type="component" value="Unassembled WGS sequence"/>
</dbReference>
<protein>
    <recommendedName>
        <fullName evidence="4">Acyl-CoA carboxylase epsilon subunit</fullName>
    </recommendedName>
</protein>
<keyword evidence="3" id="KW-1185">Reference proteome</keyword>
<sequence>MSDTDTGATTGPALLRVVRGDPSPEELAALVAAVLARTTRPAAPPPAHPRGWAAYRHTQRLPLSPGPGGWRESRRTLGGLQ</sequence>
<gene>
    <name evidence="2" type="ORF">J2853_001447</name>
</gene>
<dbReference type="RefSeq" id="WP_307556178.1">
    <property type="nucleotide sequence ID" value="NZ_JAUSQU010000001.1"/>
</dbReference>